<feature type="region of interest" description="Disordered" evidence="2">
    <location>
        <begin position="432"/>
        <end position="570"/>
    </location>
</feature>
<feature type="compositionally biased region" description="Basic residues" evidence="2">
    <location>
        <begin position="184"/>
        <end position="209"/>
    </location>
</feature>
<sequence>MRSGAPCNKCKSGKQAEGDSWCLGCSGQEVSLQALKRRWNNPGLRAIAEETLLSGARLVKAFANLDSNLVTAAAVDKSPLAAAKSRPERARSRSPRDDRPPIPRNFSTARSSDHRGQGEEDEEYTYAEESEEEYLEGDRPEEAGEPPRREVKEEERSSAKPPEPKHPPSGRHYPEQQEPNEKRRDKKDKKGKKKGKSGKKKRGGTRHQRHQGEHRSTGPEWLDAEDEEEGPAGSTPGDIRRALRSADKPSKPEEYNTMEAAFWRHRYLPAGSVVVYRDPEVIASDKPQVALLVLETVHEAGGVWAKVKVLGADREDSKKSAQKFFKSKKNRLHICKPVAGGDCPEEGQSGLHMSIFHWYPPGDFQADWLSRHALKSVEEGKRLCLEEERREPGKASGLQEPATASLAGGQSPSAIEERLRALKRPSALKRVSFAPGTALPSSDGVREHRRDSPRGGPGDRADGSTSLVPVSPPTKMVKNEVIDVDAESKRRTKKDKTVGESLAEAARMQTFVDKKPKKKRRRSSSHSRGRRSHRKKRRSSSRESRSDSSEKSSSSSASLMPPLRRKSLKSPGTVFRMLEDHVAERLAQDTTLGDGQTDSLNSLGQGKFHAFYQLCLKPQLDPKSRDSKELFLLSRSLDLLKQGNLDQLADVLSARLMAVETAGKQGWNTARYLELLDEGDESSAPAHVLLAAQKHCRLVEKAGGKGSWSRQSGWYSYDWQADQRQKGKGKDTKGKGKKGKNKGKGGKGAWANWGDEKPKGGEPPGGKKDSEPSRKARRWGGATHGNRVDAGAKSPCNMPPDRREPALGEDGDPMVASPLTGAYSTVSGGAGSFLPCYPRSRESWLAELEKCATMTSMGTMLAWGLINGFATELSSSAEPLRPPKRKPRTGELFPLPVMPPRREEFLDNDASADKLSSLAVRSWVAVCCAATNVLYGCTTQGFNRQPGKVHSAALEDMADKIGRFLTGDSTPEVGFGEVIKDLKNKKVIEASSPSKAWWQIYLDNFFSGERDPTGQGDLGFELQQIAMRAWDRVGVLSAADKQVLRSKEVIELGVRLDGVQGLLGASPARTLRTIWASLYLFQRGAWSKREAQVVLGRWVFLLQFRRAAMGSLSNCWRAIERKWPSRLDIETLYRELWVLCGLAPLLQTDLEAKYDGMVTVSDASETGGAAAVSTGLSWSGQSLVASRADARLAPLALPIVIVSCFNGIGGSKLFWKLLEVIGLVQKVFKPTCKVKFCVENVASMDEEARMVISRELDVCPIKLDPADCMPISRPRFAWMSEEVHQMDGLQLWPEKEYVRAYISADAAIENHQWIRPGWTWSGNPSTERFPTFMKAIKRRVPPPYPAGLHKASQTMVDMWTNDQYRYPPYQYNPRYWLYAPGRPARLLDASERELLLGFGPGHTEPCQAASLKKKSLQEHEDIRCSLCGDSFAMVPFTVMGAVLCQDLIPRMSPTQVLLRLGLAPGASCHPDLAVPLSRWLAYGAAPTTPADAVELSVVTAAPILMPRASPRLVLAGKTRAERRRLRAGISLKAISISPKTRQRYEAAVGAILPFLEAQDGSLSLDHVISEWVELQWVLGESVNTIADCLSGLHYFRPDLKGTLKQAWKLFSTWRRVESPSRAPPITAVIVKAFIARAVESDDLDFAVLVALGFHSLLRTGELLALQYQDFELGESCGVVTLKSSKTGLRHGSEEAVAIRDRLTLMLLDTLFSWQPWRPGNRIWPFSPQAFRETFRRYLGFFRVANLSFKPYSMRRGGATLLLQEGVPLDVILLRGRWRSLAVARIYLEDALAQIPQMRIPPPDFERILLHANQCPQTAFQP</sequence>
<dbReference type="EMBL" id="CAMXCT020002824">
    <property type="protein sequence ID" value="CAL1154069.1"/>
    <property type="molecule type" value="Genomic_DNA"/>
</dbReference>
<dbReference type="GO" id="GO:0003677">
    <property type="term" value="F:DNA binding"/>
    <property type="evidence" value="ECO:0007669"/>
    <property type="project" value="InterPro"/>
</dbReference>
<protein>
    <submittedName>
        <fullName evidence="6">Tyr recombinase domain-containing protein</fullName>
    </submittedName>
</protein>
<evidence type="ECO:0000313" key="5">
    <source>
        <dbReference type="EMBL" id="CAL1154069.1"/>
    </source>
</evidence>
<feature type="compositionally biased region" description="Basic and acidic residues" evidence="2">
    <location>
        <begin position="721"/>
        <end position="734"/>
    </location>
</feature>
<dbReference type="InterPro" id="IPR002104">
    <property type="entry name" value="Integrase_catalytic"/>
</dbReference>
<reference evidence="4" key="1">
    <citation type="submission" date="2022-10" db="EMBL/GenBank/DDBJ databases">
        <authorList>
            <person name="Chen Y."/>
            <person name="Dougan E. K."/>
            <person name="Chan C."/>
            <person name="Rhodes N."/>
            <person name="Thang M."/>
        </authorList>
    </citation>
    <scope>NUCLEOTIDE SEQUENCE</scope>
</reference>
<feature type="compositionally biased region" description="Basic and acidic residues" evidence="2">
    <location>
        <begin position="477"/>
        <end position="489"/>
    </location>
</feature>
<evidence type="ECO:0000256" key="1">
    <source>
        <dbReference type="ARBA" id="ARBA00023172"/>
    </source>
</evidence>
<dbReference type="GO" id="GO:0006310">
    <property type="term" value="P:DNA recombination"/>
    <property type="evidence" value="ECO:0007669"/>
    <property type="project" value="UniProtKB-KW"/>
</dbReference>
<feature type="region of interest" description="Disordered" evidence="2">
    <location>
        <begin position="387"/>
        <end position="413"/>
    </location>
</feature>
<feature type="compositionally biased region" description="Basic and acidic residues" evidence="2">
    <location>
        <begin position="85"/>
        <end position="101"/>
    </location>
</feature>
<dbReference type="InterPro" id="IPR011010">
    <property type="entry name" value="DNA_brk_join_enz"/>
</dbReference>
<feature type="compositionally biased region" description="Basic and acidic residues" evidence="2">
    <location>
        <begin position="136"/>
        <end position="183"/>
    </location>
</feature>
<feature type="compositionally biased region" description="Basic and acidic residues" evidence="2">
    <location>
        <begin position="444"/>
        <end position="462"/>
    </location>
</feature>
<evidence type="ECO:0000313" key="6">
    <source>
        <dbReference type="EMBL" id="CAL4788006.1"/>
    </source>
</evidence>
<evidence type="ECO:0000313" key="4">
    <source>
        <dbReference type="EMBL" id="CAI4000694.1"/>
    </source>
</evidence>
<dbReference type="Gene3D" id="1.10.443.10">
    <property type="entry name" value="Intergrase catalytic core"/>
    <property type="match status" value="1"/>
</dbReference>
<keyword evidence="7" id="KW-1185">Reference proteome</keyword>
<dbReference type="InterPro" id="IPR013762">
    <property type="entry name" value="Integrase-like_cat_sf"/>
</dbReference>
<reference evidence="5" key="2">
    <citation type="submission" date="2024-04" db="EMBL/GenBank/DDBJ databases">
        <authorList>
            <person name="Chen Y."/>
            <person name="Shah S."/>
            <person name="Dougan E. K."/>
            <person name="Thang M."/>
            <person name="Chan C."/>
        </authorList>
    </citation>
    <scope>NUCLEOTIDE SEQUENCE [LARGE SCALE GENOMIC DNA]</scope>
</reference>
<dbReference type="InterPro" id="IPR029063">
    <property type="entry name" value="SAM-dependent_MTases_sf"/>
</dbReference>
<feature type="compositionally biased region" description="Basic and acidic residues" evidence="2">
    <location>
        <begin position="540"/>
        <end position="550"/>
    </location>
</feature>
<feature type="compositionally biased region" description="Acidic residues" evidence="2">
    <location>
        <begin position="119"/>
        <end position="135"/>
    </location>
</feature>
<dbReference type="SUPFAM" id="SSF56349">
    <property type="entry name" value="DNA breaking-rejoining enzymes"/>
    <property type="match status" value="1"/>
</dbReference>
<feature type="compositionally biased region" description="Basic residues" evidence="2">
    <location>
        <begin position="515"/>
        <end position="539"/>
    </location>
</feature>
<feature type="compositionally biased region" description="Basic residues" evidence="2">
    <location>
        <begin position="735"/>
        <end position="745"/>
    </location>
</feature>
<accession>A0A9P1CYR2</accession>
<evidence type="ECO:0000259" key="3">
    <source>
        <dbReference type="PROSITE" id="PS51898"/>
    </source>
</evidence>
<dbReference type="Pfam" id="PF00589">
    <property type="entry name" value="Phage_integrase"/>
    <property type="match status" value="1"/>
</dbReference>
<dbReference type="CDD" id="cd00397">
    <property type="entry name" value="DNA_BRE_C"/>
    <property type="match status" value="1"/>
</dbReference>
<dbReference type="EMBL" id="CAMXCT030002824">
    <property type="protein sequence ID" value="CAL4788006.1"/>
    <property type="molecule type" value="Genomic_DNA"/>
</dbReference>
<dbReference type="EMBL" id="CAMXCT010002824">
    <property type="protein sequence ID" value="CAI4000694.1"/>
    <property type="molecule type" value="Genomic_DNA"/>
</dbReference>
<name>A0A9P1CYR2_9DINO</name>
<feature type="compositionally biased region" description="Basic and acidic residues" evidence="2">
    <location>
        <begin position="754"/>
        <end position="774"/>
    </location>
</feature>
<feature type="compositionally biased region" description="Basic and acidic residues" evidence="2">
    <location>
        <begin position="238"/>
        <end position="252"/>
    </location>
</feature>
<dbReference type="GO" id="GO:0015074">
    <property type="term" value="P:DNA integration"/>
    <property type="evidence" value="ECO:0007669"/>
    <property type="project" value="InterPro"/>
</dbReference>
<feature type="domain" description="Tyr recombinase" evidence="3">
    <location>
        <begin position="1620"/>
        <end position="1799"/>
    </location>
</feature>
<dbReference type="Proteomes" id="UP001152797">
    <property type="component" value="Unassembled WGS sequence"/>
</dbReference>
<dbReference type="PROSITE" id="PS51898">
    <property type="entry name" value="TYR_RECOMBINASE"/>
    <property type="match status" value="1"/>
</dbReference>
<keyword evidence="1" id="KW-0233">DNA recombination</keyword>
<evidence type="ECO:0000313" key="7">
    <source>
        <dbReference type="Proteomes" id="UP001152797"/>
    </source>
</evidence>
<organism evidence="4">
    <name type="scientific">Cladocopium goreaui</name>
    <dbReference type="NCBI Taxonomy" id="2562237"/>
    <lineage>
        <taxon>Eukaryota</taxon>
        <taxon>Sar</taxon>
        <taxon>Alveolata</taxon>
        <taxon>Dinophyceae</taxon>
        <taxon>Suessiales</taxon>
        <taxon>Symbiodiniaceae</taxon>
        <taxon>Cladocopium</taxon>
    </lineage>
</organism>
<dbReference type="Gene3D" id="3.40.50.150">
    <property type="entry name" value="Vaccinia Virus protein VP39"/>
    <property type="match status" value="1"/>
</dbReference>
<evidence type="ECO:0000256" key="2">
    <source>
        <dbReference type="SAM" id="MobiDB-lite"/>
    </source>
</evidence>
<proteinExistence type="predicted"/>
<feature type="region of interest" description="Disordered" evidence="2">
    <location>
        <begin position="75"/>
        <end position="252"/>
    </location>
</feature>
<gene>
    <name evidence="4" type="ORF">C1SCF055_LOCUS26798</name>
</gene>
<feature type="region of interest" description="Disordered" evidence="2">
    <location>
        <begin position="719"/>
        <end position="810"/>
    </location>
</feature>
<comment type="caution">
    <text evidence="4">The sequence shown here is derived from an EMBL/GenBank/DDBJ whole genome shotgun (WGS) entry which is preliminary data.</text>
</comment>